<dbReference type="OrthoDB" id="9803476at2"/>
<name>A0A417Y0I8_9ACTN</name>
<evidence type="ECO:0000259" key="2">
    <source>
        <dbReference type="Pfam" id="PF08327"/>
    </source>
</evidence>
<proteinExistence type="inferred from homology"/>
<dbReference type="SUPFAM" id="SSF55961">
    <property type="entry name" value="Bet v1-like"/>
    <property type="match status" value="1"/>
</dbReference>
<dbReference type="Pfam" id="PF11716">
    <property type="entry name" value="MDMPI_N"/>
    <property type="match status" value="1"/>
</dbReference>
<dbReference type="RefSeq" id="WP_118926222.1">
    <property type="nucleotide sequence ID" value="NZ_QXGH01000019.1"/>
</dbReference>
<feature type="domain" description="Mycothiol-dependent maleylpyruvate isomerase metal-binding" evidence="3">
    <location>
        <begin position="154"/>
        <end position="263"/>
    </location>
</feature>
<accession>A0A417Y0I8</accession>
<evidence type="ECO:0000256" key="1">
    <source>
        <dbReference type="ARBA" id="ARBA00006817"/>
    </source>
</evidence>
<dbReference type="GO" id="GO:0046872">
    <property type="term" value="F:metal ion binding"/>
    <property type="evidence" value="ECO:0007669"/>
    <property type="project" value="InterPro"/>
</dbReference>
<evidence type="ECO:0000313" key="4">
    <source>
        <dbReference type="EMBL" id="RHW26116.1"/>
    </source>
</evidence>
<dbReference type="InterPro" id="IPR034660">
    <property type="entry name" value="DinB/YfiT-like"/>
</dbReference>
<dbReference type="Gene3D" id="3.30.530.20">
    <property type="match status" value="1"/>
</dbReference>
<dbReference type="InterPro" id="IPR023393">
    <property type="entry name" value="START-like_dom_sf"/>
</dbReference>
<dbReference type="Proteomes" id="UP000283644">
    <property type="component" value="Unassembled WGS sequence"/>
</dbReference>
<dbReference type="InterPro" id="IPR017517">
    <property type="entry name" value="Maleyloyr_isom"/>
</dbReference>
<gene>
    <name evidence="4" type="ORF">D0Z08_15855</name>
</gene>
<dbReference type="InterPro" id="IPR013538">
    <property type="entry name" value="ASHA1/2-like_C"/>
</dbReference>
<reference evidence="4 5" key="1">
    <citation type="submission" date="2018-09" db="EMBL/GenBank/DDBJ databases">
        <title>Genome sequencing of Nocardioides immobilis CCTCC AB 2017083 for comparison to Nocardioides silvaticus.</title>
        <authorList>
            <person name="Li C."/>
            <person name="Wang G."/>
        </authorList>
    </citation>
    <scope>NUCLEOTIDE SEQUENCE [LARGE SCALE GENOMIC DNA]</scope>
    <source>
        <strain evidence="4 5">CCTCC AB 2017083</strain>
    </source>
</reference>
<keyword evidence="5" id="KW-1185">Reference proteome</keyword>
<dbReference type="InterPro" id="IPR024344">
    <property type="entry name" value="MDMPI_metal-binding"/>
</dbReference>
<dbReference type="CDD" id="cd07814">
    <property type="entry name" value="SRPBCC_CalC_Aha1-like"/>
    <property type="match status" value="1"/>
</dbReference>
<dbReference type="NCBIfam" id="TIGR03083">
    <property type="entry name" value="maleylpyruvate isomerase family mycothiol-dependent enzyme"/>
    <property type="match status" value="1"/>
</dbReference>
<comment type="similarity">
    <text evidence="1">Belongs to the AHA1 family.</text>
</comment>
<dbReference type="Pfam" id="PF08327">
    <property type="entry name" value="AHSA1"/>
    <property type="match status" value="1"/>
</dbReference>
<dbReference type="EMBL" id="QXGH01000019">
    <property type="protein sequence ID" value="RHW26116.1"/>
    <property type="molecule type" value="Genomic_DNA"/>
</dbReference>
<evidence type="ECO:0000313" key="5">
    <source>
        <dbReference type="Proteomes" id="UP000283644"/>
    </source>
</evidence>
<dbReference type="InterPro" id="IPR017520">
    <property type="entry name" value="CHP03086"/>
</dbReference>
<protein>
    <submittedName>
        <fullName evidence="4">TIGR03086 family protein</fullName>
    </submittedName>
</protein>
<dbReference type="AlphaFoldDB" id="A0A417Y0I8"/>
<organism evidence="4 5">
    <name type="scientific">Nocardioides immobilis</name>
    <dbReference type="NCBI Taxonomy" id="2049295"/>
    <lineage>
        <taxon>Bacteria</taxon>
        <taxon>Bacillati</taxon>
        <taxon>Actinomycetota</taxon>
        <taxon>Actinomycetes</taxon>
        <taxon>Propionibacteriales</taxon>
        <taxon>Nocardioidaceae</taxon>
        <taxon>Nocardioides</taxon>
    </lineage>
</organism>
<sequence length="328" mass="34055">MTYTKTVTLPVTPDEAFALVTEPERLRRWMTVAATVDLRAGGEYRWTVSPGHHAGGTIREIEPGRRVVLGWGWEGAATPAVDGSTVIVTVEPDGDGSRVTLAHEGLTAEEEASHAEGWAHFLERLEQAAATGDAGQDPWAWAPENLSPTVAAEAALAAIQPALRAITDADADRATPCPELPVGALVDHLVRSLVGLGGMAGGSVEEVAGTAEHRVSTAAAQAIAAWRVADLDAPVQGPVGEMPGAVAATLLPTEILLHGWDLAEGLGLTAAISDEVVAYVRGLAEPILPMARGRSFAEEVPAPADATPLDSFAAFAGRTRLMAAEAGR</sequence>
<evidence type="ECO:0000259" key="3">
    <source>
        <dbReference type="Pfam" id="PF11716"/>
    </source>
</evidence>
<dbReference type="SUPFAM" id="SSF109854">
    <property type="entry name" value="DinB/YfiT-like putative metalloenzymes"/>
    <property type="match status" value="1"/>
</dbReference>
<dbReference type="NCBIfam" id="TIGR03086">
    <property type="entry name" value="TIGR03086 family metal-binding protein"/>
    <property type="match status" value="1"/>
</dbReference>
<comment type="caution">
    <text evidence="4">The sequence shown here is derived from an EMBL/GenBank/DDBJ whole genome shotgun (WGS) entry which is preliminary data.</text>
</comment>
<feature type="domain" description="Activator of Hsp90 ATPase homologue 1/2-like C-terminal" evidence="2">
    <location>
        <begin position="11"/>
        <end position="128"/>
    </location>
</feature>